<evidence type="ECO:0000256" key="7">
    <source>
        <dbReference type="ARBA" id="ARBA00022691"/>
    </source>
</evidence>
<comment type="catalytic activity">
    <reaction evidence="11">
        <text>4-demethyl-7-[(3S)-3-amino-3-carboxypropyl]wyosine(37) in tRNA(Phe) + S-adenosyl-L-methionine = 7-[(3S)-3-amino-3-carboxypropyl]wyosine(37) in tRNA(Phe) + S-adenosyl-L-homocysteine + H(+)</text>
        <dbReference type="Rhea" id="RHEA:36635"/>
        <dbReference type="Rhea" id="RHEA-COMP:10378"/>
        <dbReference type="Rhea" id="RHEA-COMP:10379"/>
        <dbReference type="ChEBI" id="CHEBI:15378"/>
        <dbReference type="ChEBI" id="CHEBI:57856"/>
        <dbReference type="ChEBI" id="CHEBI:59789"/>
        <dbReference type="ChEBI" id="CHEBI:73543"/>
        <dbReference type="ChEBI" id="CHEBI:73550"/>
        <dbReference type="EC" id="2.1.1.282"/>
    </reaction>
</comment>
<proteinExistence type="evidence at transcript level"/>
<comment type="function">
    <text evidence="9">Probable S-adenosyl-L-methionine-dependent methyltransferase that acts as a component of the wybutosine biosynthesis pathway. Wybutosine is a hyper modified guanosine with a tricyclic base found at the 3'-position adjacent to the anticodon of eukaryotic phenylalanine tRNA.</text>
</comment>
<sequence>MDAFAKEKQERLEGADASRKGTIDSRIVDVANQLNSLPQYYTTSSCSGRTIVFSGPESDGKKPTLKKGCQWHLVTHDLLNEDELDEAVQHSRQSVTLKFEPFILHVRCHTLEAAQKLLALSIGAGCRNSGIMLSKTGKVHVAIRTTLSMEVPLSDKGNVLVTPVYLKFLTQQANEKMLENWKRIQRFAAALETLHSESAGTEKMHKPRKNTLTRERTKVTSSPADYDETVPTLFDMST</sequence>
<keyword evidence="8" id="KW-0819">tRNA processing</keyword>
<evidence type="ECO:0000256" key="1">
    <source>
        <dbReference type="ARBA" id="ARBA00004797"/>
    </source>
</evidence>
<comment type="pathway">
    <text evidence="1">tRNA modification; wybutosine-tRNA(Phe) biosynthesis.</text>
</comment>
<feature type="region of interest" description="Disordered" evidence="12">
    <location>
        <begin position="198"/>
        <end position="225"/>
    </location>
</feature>
<evidence type="ECO:0000259" key="13">
    <source>
        <dbReference type="Pfam" id="PF02676"/>
    </source>
</evidence>
<evidence type="ECO:0000313" key="14">
    <source>
        <dbReference type="EMBL" id="JAC33100.1"/>
    </source>
</evidence>
<dbReference type="GO" id="GO:0032259">
    <property type="term" value="P:methylation"/>
    <property type="evidence" value="ECO:0007669"/>
    <property type="project" value="UniProtKB-KW"/>
</dbReference>
<keyword evidence="7" id="KW-0949">S-adenosyl-L-methionine</keyword>
<organism evidence="14">
    <name type="scientific">Amblyomma triste</name>
    <name type="common">Neotropical tick</name>
    <dbReference type="NCBI Taxonomy" id="251400"/>
    <lineage>
        <taxon>Eukaryota</taxon>
        <taxon>Metazoa</taxon>
        <taxon>Ecdysozoa</taxon>
        <taxon>Arthropoda</taxon>
        <taxon>Chelicerata</taxon>
        <taxon>Arachnida</taxon>
        <taxon>Acari</taxon>
        <taxon>Parasitiformes</taxon>
        <taxon>Ixodida</taxon>
        <taxon>Ixodoidea</taxon>
        <taxon>Ixodidae</taxon>
        <taxon>Amblyomminae</taxon>
        <taxon>Amblyomma</taxon>
    </lineage>
</organism>
<evidence type="ECO:0000256" key="2">
    <source>
        <dbReference type="ARBA" id="ARBA00008569"/>
    </source>
</evidence>
<accession>A0A023GK15</accession>
<dbReference type="GO" id="GO:0008168">
    <property type="term" value="F:methyltransferase activity"/>
    <property type="evidence" value="ECO:0007669"/>
    <property type="project" value="UniProtKB-KW"/>
</dbReference>
<dbReference type="Gene3D" id="3.30.1960.10">
    <property type="entry name" value="tRNA wybutosine-synthesizing-like"/>
    <property type="match status" value="1"/>
</dbReference>
<comment type="similarity">
    <text evidence="2">Belongs to the TYW3 family.</text>
</comment>
<name>A0A023GK15_AMBTT</name>
<dbReference type="InterPro" id="IPR003827">
    <property type="entry name" value="tRNA_yW-synthesising"/>
</dbReference>
<evidence type="ECO:0000256" key="6">
    <source>
        <dbReference type="ARBA" id="ARBA00022679"/>
    </source>
</evidence>
<evidence type="ECO:0000256" key="9">
    <source>
        <dbReference type="ARBA" id="ARBA00025378"/>
    </source>
</evidence>
<dbReference type="PANTHER" id="PTHR48418">
    <property type="entry name" value="TRNA WYBUTOSINE-SYNTHESIZING PROTEIN 3"/>
    <property type="match status" value="1"/>
</dbReference>
<evidence type="ECO:0000256" key="3">
    <source>
        <dbReference type="ARBA" id="ARBA00012750"/>
    </source>
</evidence>
<evidence type="ECO:0000256" key="4">
    <source>
        <dbReference type="ARBA" id="ARBA00016536"/>
    </source>
</evidence>
<dbReference type="Pfam" id="PF02676">
    <property type="entry name" value="TYW3"/>
    <property type="match status" value="1"/>
</dbReference>
<evidence type="ECO:0000256" key="11">
    <source>
        <dbReference type="ARBA" id="ARBA00049202"/>
    </source>
</evidence>
<evidence type="ECO:0000256" key="8">
    <source>
        <dbReference type="ARBA" id="ARBA00022694"/>
    </source>
</evidence>
<keyword evidence="5" id="KW-0489">Methyltransferase</keyword>
<dbReference type="EC" id="2.1.1.282" evidence="3"/>
<keyword evidence="6" id="KW-0808">Transferase</keyword>
<dbReference type="UniPathway" id="UPA00375"/>
<evidence type="ECO:0000256" key="12">
    <source>
        <dbReference type="SAM" id="MobiDB-lite"/>
    </source>
</evidence>
<dbReference type="SUPFAM" id="SSF111278">
    <property type="entry name" value="SSo0622-like"/>
    <property type="match status" value="1"/>
</dbReference>
<dbReference type="PANTHER" id="PTHR48418:SF1">
    <property type="entry name" value="TRNA WYBUTOSINE-SYNTHESIZING PROTEIN 3"/>
    <property type="match status" value="1"/>
</dbReference>
<evidence type="ECO:0000256" key="10">
    <source>
        <dbReference type="ARBA" id="ARBA00030554"/>
    </source>
</evidence>
<dbReference type="EMBL" id="GBBM01002318">
    <property type="protein sequence ID" value="JAC33100.1"/>
    <property type="molecule type" value="mRNA"/>
</dbReference>
<protein>
    <recommendedName>
        <fullName evidence="4">tRNA wybutosine-synthesizing protein 3 homolog</fullName>
        <ecNumber evidence="3">2.1.1.282</ecNumber>
    </recommendedName>
    <alternativeName>
        <fullName evidence="10">tRNA(Phe) 7-((3-amino-3-carboxypropyl)-4-demethylwyosine(37)-N(4))-methyltransferase</fullName>
    </alternativeName>
</protein>
<dbReference type="InterPro" id="IPR036602">
    <property type="entry name" value="tRNA_yW-synthesising-like_sf"/>
</dbReference>
<feature type="domain" description="tRNA wybutosine-synthesizing protein" evidence="13">
    <location>
        <begin position="13"/>
        <end position="192"/>
    </location>
</feature>
<evidence type="ECO:0000256" key="5">
    <source>
        <dbReference type="ARBA" id="ARBA00022603"/>
    </source>
</evidence>
<dbReference type="AlphaFoldDB" id="A0A023GK15"/>
<reference evidence="14" key="1">
    <citation type="submission" date="2014-03" db="EMBL/GenBank/DDBJ databases">
        <title>The sialotranscriptome of Amblyomma triste, Amblyomma parvum and Amblyomma cajennense ticks, uncovered by 454-based RNA-seq.</title>
        <authorList>
            <person name="Garcia G.R."/>
            <person name="Gardinassi L.G."/>
            <person name="Ribeiro J.M."/>
            <person name="Anatriello E."/>
            <person name="Ferreira B.R."/>
            <person name="Moreira H.N."/>
            <person name="Mafra C."/>
            <person name="Olegario M.M."/>
            <person name="Szabo P.J."/>
            <person name="Miranda-Santos I.K."/>
            <person name="Maruyama S.R."/>
        </authorList>
    </citation>
    <scope>NUCLEOTIDE SEQUENCE</scope>
    <source>
        <strain evidence="14">Mato Grasso do Sul</strain>
        <tissue evidence="14">Salivary glands</tissue>
    </source>
</reference>
<dbReference type="GO" id="GO:0008033">
    <property type="term" value="P:tRNA processing"/>
    <property type="evidence" value="ECO:0007669"/>
    <property type="project" value="UniProtKB-KW"/>
</dbReference>